<accession>A0A445M895</accession>
<proteinExistence type="predicted"/>
<reference evidence="1" key="1">
    <citation type="journal article" date="2018" name="Data Brief">
        <title>Genome sequence data from 17 accessions of Ensete ventricosum, a staple food crop for millions in Ethiopia.</title>
        <authorList>
            <person name="Yemataw Z."/>
            <person name="Muzemil S."/>
            <person name="Ambachew D."/>
            <person name="Tripathi L."/>
            <person name="Tesfaye K."/>
            <person name="Chala A."/>
            <person name="Farbos A."/>
            <person name="O'Neill P."/>
            <person name="Moore K."/>
            <person name="Grant M."/>
            <person name="Studholme D.J."/>
        </authorList>
    </citation>
    <scope>NUCLEOTIDE SEQUENCE [LARGE SCALE GENOMIC DNA]</scope>
    <source>
        <tissue evidence="1">Leaf</tissue>
    </source>
</reference>
<organism evidence="1">
    <name type="scientific">Ensete ventricosum</name>
    <name type="common">Abyssinian banana</name>
    <name type="synonym">Musa ensete</name>
    <dbReference type="NCBI Taxonomy" id="4639"/>
    <lineage>
        <taxon>Eukaryota</taxon>
        <taxon>Viridiplantae</taxon>
        <taxon>Streptophyta</taxon>
        <taxon>Embryophyta</taxon>
        <taxon>Tracheophyta</taxon>
        <taxon>Spermatophyta</taxon>
        <taxon>Magnoliopsida</taxon>
        <taxon>Liliopsida</taxon>
        <taxon>Zingiberales</taxon>
        <taxon>Musaceae</taxon>
        <taxon>Ensete</taxon>
    </lineage>
</organism>
<name>A0A445M895_ENSVE</name>
<gene>
    <name evidence="1" type="ORF">BHM03_00000079</name>
</gene>
<evidence type="ECO:0000313" key="1">
    <source>
        <dbReference type="EMBL" id="RZR70471.1"/>
    </source>
</evidence>
<sequence>MAGALGWVQFGVSGAATSGVFSREPLESVSAEDLHKGLDRMGMPDVTPPTLKSMEVACTLDLTSAITLGVVESYDESVGAEAWREGMVRHAALMAPGGSSAVVASGWFHLGCRRGYGAGMGPHLTRMSTWPLS</sequence>
<dbReference type="Proteomes" id="UP000290560">
    <property type="component" value="Unassembled WGS sequence"/>
</dbReference>
<dbReference type="AlphaFoldDB" id="A0A445M895"/>
<dbReference type="EMBL" id="KV875441">
    <property type="protein sequence ID" value="RZR70471.1"/>
    <property type="molecule type" value="Genomic_DNA"/>
</dbReference>
<protein>
    <submittedName>
        <fullName evidence="1">Uncharacterized protein</fullName>
    </submittedName>
</protein>